<dbReference type="PROSITE" id="PS50109">
    <property type="entry name" value="HIS_KIN"/>
    <property type="match status" value="1"/>
</dbReference>
<dbReference type="InterPro" id="IPR011110">
    <property type="entry name" value="Reg_prop"/>
</dbReference>
<keyword evidence="14" id="KW-0472">Membrane</keyword>
<evidence type="ECO:0000256" key="6">
    <source>
        <dbReference type="ARBA" id="ARBA00022777"/>
    </source>
</evidence>
<evidence type="ECO:0000256" key="4">
    <source>
        <dbReference type="ARBA" id="ARBA00022679"/>
    </source>
</evidence>
<evidence type="ECO:0000256" key="5">
    <source>
        <dbReference type="ARBA" id="ARBA00022741"/>
    </source>
</evidence>
<evidence type="ECO:0000256" key="10">
    <source>
        <dbReference type="ARBA" id="ARBA00023125"/>
    </source>
</evidence>
<dbReference type="SUPFAM" id="SSF47384">
    <property type="entry name" value="Homodimeric domain of signal transducing histidine kinase"/>
    <property type="match status" value="1"/>
</dbReference>
<feature type="domain" description="Response regulatory" evidence="18">
    <location>
        <begin position="1116"/>
        <end position="1231"/>
    </location>
</feature>
<dbReference type="FunFam" id="1.10.287.130:FF:000045">
    <property type="entry name" value="Two-component system sensor histidine kinase/response regulator"/>
    <property type="match status" value="1"/>
</dbReference>
<dbReference type="InterPro" id="IPR001789">
    <property type="entry name" value="Sig_transdc_resp-reg_receiver"/>
</dbReference>
<feature type="signal peptide" evidence="15">
    <location>
        <begin position="1"/>
        <end position="24"/>
    </location>
</feature>
<dbReference type="EC" id="2.7.13.3" evidence="2"/>
<sequence>MKTALNKILLIVLLLCLTVLPLTAQTGKFYSTNNELSSSLINQIFQDKRGFIWIATEYGLNRFDGLRFSNYKHVSGDSTSIKNNYVRTLFEDSRQNLLVGCIDGLMKYDSETDTFREIPMIRAGKRVFPHITQMQKLHNGEIWVVTTGQGIFRLDEEKQQAESIDAIMRQVNYNFQSNLYEDSDYNIWIGTEGHGLICYLPATQEVRVFRYPVINDNYVSAIGEDKYGNLFIGTQKHGLSRYDREQNRFIPVPYTGSEELSIYCLTLVDDRLLIGTDGQGLKTYNRMTGKIEDYSINSAPLDFSEGKIHAIMEDRDKNLWVGLFQKGIVLMPKQENPFEYYGNRSIYYNPIGQGCVMSIYQDSNRHLWVGADNEGIFELDAEGKRLRHYQPGNNPRSMANTIMCMYEDTNGDFWLGTYTRGLAKLNRRTGECEYPLPVDNEKIFSITEDRHKNLYIATFGSGFYRYNLVTRELKHYESSKDESGDLTRNELANDWVNYIFCDSEGMIWLGHYKGISCFNPVNESFINYRNVNTLIEDRVGYVLQEDHAGNIWAGTTDGLYRFNKKTEELTCFTVADGLPNNVICGICEDEEHNMWISTYMGICKYNVENNRYINYYAGDGLQGNEFTHGAFYKDQAGKVYFGGINGITYFQPLSIGSVLKDTKVWITDFFIFNQPVRKNTRSGRHTVIYTSVPDANMFQLAHYDNTFSIIFSTLQYNNPEQISYQYKIEELSNQWLSTEPGVNRVTYNNLPPGKYTFHVRALSHGNLSEIRTVKILITPPWYEMWWAYCIYVFLLGLLVLGIVNYILSRMRHRREIMKREHAEQLNEAKLQFFINISHEIRTPMTLIINPLEKLLAEKKGGEVQKTYLMIYRNAQRILRLINQLMDIRKLDKGQMFMKFRETDMVGFIDDVMLTFDYMARKKKIHFSFEHAMPQLKVWVDMNNFDKILMNIFSNAFKYTPEQGEITVSLSTGRDATRRDPLKEYFEITVTDSGIGLDREKIERIFERFYQIDNDVTKSNFGTGIGLHLSRSLVELHHGIILAENREDAPGSRFVIRIPLGSAHLRTDELEDVEALITPHAVLVKPEKTDLEEVFEEEEGEEDEESKKTGKAKNRMRILIVEDEEEILSYLKEELEGDYRIMTRKNGREAYDTILADTPDLVISDIMMPEMDGLSLCRKIKQNTNVNHVPVILLTAKSKPEDTMEGMATGADAYMVKPFNTELLKSTIANLLANRKLLKSKFSGAQQQEDKVQKLSMKSADEILMSKIMKVINENLSNPDLNVEMLAANVGLSRVHVHRKLKELTNLSARDFIKNIRLQQAAALLKEKKLTVSEVAYATGYTNLSHFSSSFKEVHGMSPKEYMLAHQG</sequence>
<dbReference type="SUPFAM" id="SSF50998">
    <property type="entry name" value="Quinoprotein alcohol dehydrogenase-like"/>
    <property type="match status" value="1"/>
</dbReference>
<dbReference type="Proteomes" id="UP000061809">
    <property type="component" value="Chromosome"/>
</dbReference>
<keyword evidence="15" id="KW-0732">Signal</keyword>
<dbReference type="InterPro" id="IPR036097">
    <property type="entry name" value="HisK_dim/P_sf"/>
</dbReference>
<dbReference type="Gene3D" id="1.10.287.130">
    <property type="match status" value="1"/>
</dbReference>
<dbReference type="InterPro" id="IPR011047">
    <property type="entry name" value="Quinoprotein_ADH-like_sf"/>
</dbReference>
<dbReference type="SUPFAM" id="SSF46689">
    <property type="entry name" value="Homeodomain-like"/>
    <property type="match status" value="1"/>
</dbReference>
<feature type="modified residue" description="4-aspartylphosphate" evidence="12">
    <location>
        <position position="1164"/>
    </location>
</feature>
<dbReference type="GO" id="GO:0000155">
    <property type="term" value="F:phosphorelay sensor kinase activity"/>
    <property type="evidence" value="ECO:0007669"/>
    <property type="project" value="InterPro"/>
</dbReference>
<dbReference type="CDD" id="cd17574">
    <property type="entry name" value="REC_OmpR"/>
    <property type="match status" value="1"/>
</dbReference>
<dbReference type="Proteomes" id="UP001266995">
    <property type="component" value="Unassembled WGS sequence"/>
</dbReference>
<keyword evidence="14" id="KW-0812">Transmembrane</keyword>
<dbReference type="Pfam" id="PF00072">
    <property type="entry name" value="Response_reg"/>
    <property type="match status" value="1"/>
</dbReference>
<keyword evidence="10" id="KW-0238">DNA-binding</keyword>
<dbReference type="SMART" id="SM00388">
    <property type="entry name" value="HisKA"/>
    <property type="match status" value="1"/>
</dbReference>
<proteinExistence type="predicted"/>
<keyword evidence="5" id="KW-0547">Nucleotide-binding</keyword>
<evidence type="ECO:0000256" key="14">
    <source>
        <dbReference type="SAM" id="Phobius"/>
    </source>
</evidence>
<dbReference type="SUPFAM" id="SSF55874">
    <property type="entry name" value="ATPase domain of HSP90 chaperone/DNA topoisomerase II/histidine kinase"/>
    <property type="match status" value="1"/>
</dbReference>
<evidence type="ECO:0000256" key="7">
    <source>
        <dbReference type="ARBA" id="ARBA00022840"/>
    </source>
</evidence>
<dbReference type="SMART" id="SM00342">
    <property type="entry name" value="HTH_ARAC"/>
    <property type="match status" value="1"/>
</dbReference>
<dbReference type="GO" id="GO:0003700">
    <property type="term" value="F:DNA-binding transcription factor activity"/>
    <property type="evidence" value="ECO:0007669"/>
    <property type="project" value="InterPro"/>
</dbReference>
<evidence type="ECO:0000256" key="13">
    <source>
        <dbReference type="SAM" id="MobiDB-lite"/>
    </source>
</evidence>
<dbReference type="RefSeq" id="WP_029428710.1">
    <property type="nucleotide sequence ID" value="NZ_CP012801.1"/>
</dbReference>
<organism evidence="19 21">
    <name type="scientific">Bacteroides cellulosilyticus</name>
    <dbReference type="NCBI Taxonomy" id="246787"/>
    <lineage>
        <taxon>Bacteria</taxon>
        <taxon>Pseudomonadati</taxon>
        <taxon>Bacteroidota</taxon>
        <taxon>Bacteroidia</taxon>
        <taxon>Bacteroidales</taxon>
        <taxon>Bacteroidaceae</taxon>
        <taxon>Bacteroides</taxon>
    </lineage>
</organism>
<dbReference type="PRINTS" id="PR00344">
    <property type="entry name" value="BCTRLSENSOR"/>
</dbReference>
<dbReference type="Gene3D" id="2.60.40.10">
    <property type="entry name" value="Immunoglobulins"/>
    <property type="match status" value="1"/>
</dbReference>
<evidence type="ECO:0000256" key="11">
    <source>
        <dbReference type="ARBA" id="ARBA00023163"/>
    </source>
</evidence>
<evidence type="ECO:0000313" key="19">
    <source>
        <dbReference type="EMBL" id="ALJ61544.1"/>
    </source>
</evidence>
<evidence type="ECO:0000256" key="8">
    <source>
        <dbReference type="ARBA" id="ARBA00023012"/>
    </source>
</evidence>
<dbReference type="InterPro" id="IPR011006">
    <property type="entry name" value="CheY-like_superfamily"/>
</dbReference>
<dbReference type="EMBL" id="JAVSNH010000001">
    <property type="protein sequence ID" value="MDT4513104.1"/>
    <property type="molecule type" value="Genomic_DNA"/>
</dbReference>
<dbReference type="Pfam" id="PF00512">
    <property type="entry name" value="HisKA"/>
    <property type="match status" value="1"/>
</dbReference>
<dbReference type="Pfam" id="PF07494">
    <property type="entry name" value="Reg_prop"/>
    <property type="match status" value="3"/>
</dbReference>
<feature type="domain" description="HTH araC/xylS-type" evidence="16">
    <location>
        <begin position="1265"/>
        <end position="1364"/>
    </location>
</feature>
<dbReference type="Pfam" id="PF12833">
    <property type="entry name" value="HTH_18"/>
    <property type="match status" value="1"/>
</dbReference>
<dbReference type="FunFam" id="3.30.565.10:FF:000037">
    <property type="entry name" value="Hybrid sensor histidine kinase/response regulator"/>
    <property type="match status" value="1"/>
</dbReference>
<evidence type="ECO:0000256" key="1">
    <source>
        <dbReference type="ARBA" id="ARBA00000085"/>
    </source>
</evidence>
<feature type="chain" id="PRO_5006048017" description="histidine kinase" evidence="15">
    <location>
        <begin position="25"/>
        <end position="1367"/>
    </location>
</feature>
<dbReference type="PANTHER" id="PTHR43547">
    <property type="entry name" value="TWO-COMPONENT HISTIDINE KINASE"/>
    <property type="match status" value="1"/>
</dbReference>
<evidence type="ECO:0000259" key="16">
    <source>
        <dbReference type="PROSITE" id="PS01124"/>
    </source>
</evidence>
<dbReference type="PROSITE" id="PS01124">
    <property type="entry name" value="HTH_ARAC_FAMILY_2"/>
    <property type="match status" value="1"/>
</dbReference>
<dbReference type="InterPro" id="IPR005467">
    <property type="entry name" value="His_kinase_dom"/>
</dbReference>
<evidence type="ECO:0000259" key="18">
    <source>
        <dbReference type="PROSITE" id="PS50110"/>
    </source>
</evidence>
<feature type="transmembrane region" description="Helical" evidence="14">
    <location>
        <begin position="785"/>
        <end position="807"/>
    </location>
</feature>
<dbReference type="PROSITE" id="PS50110">
    <property type="entry name" value="RESPONSE_REGULATORY"/>
    <property type="match status" value="1"/>
</dbReference>
<dbReference type="InterPro" id="IPR003594">
    <property type="entry name" value="HATPase_dom"/>
</dbReference>
<evidence type="ECO:0000256" key="12">
    <source>
        <dbReference type="PROSITE-ProRule" id="PRU00169"/>
    </source>
</evidence>
<keyword evidence="14" id="KW-1133">Transmembrane helix</keyword>
<dbReference type="InterPro" id="IPR013783">
    <property type="entry name" value="Ig-like_fold"/>
</dbReference>
<evidence type="ECO:0000259" key="17">
    <source>
        <dbReference type="PROSITE" id="PS50109"/>
    </source>
</evidence>
<dbReference type="InterPro" id="IPR003661">
    <property type="entry name" value="HisK_dim/P_dom"/>
</dbReference>
<keyword evidence="3 12" id="KW-0597">Phosphoprotein</keyword>
<dbReference type="SUPFAM" id="SSF63829">
    <property type="entry name" value="Calcium-dependent phosphotriesterase"/>
    <property type="match status" value="2"/>
</dbReference>
<dbReference type="Gene3D" id="2.130.10.10">
    <property type="entry name" value="YVTN repeat-like/Quinoprotein amine dehydrogenase"/>
    <property type="match status" value="2"/>
</dbReference>
<dbReference type="InterPro" id="IPR015943">
    <property type="entry name" value="WD40/YVTN_repeat-like_dom_sf"/>
</dbReference>
<dbReference type="Pfam" id="PF07495">
    <property type="entry name" value="Y_Y_Y"/>
    <property type="match status" value="1"/>
</dbReference>
<dbReference type="SUPFAM" id="SSF52172">
    <property type="entry name" value="CheY-like"/>
    <property type="match status" value="1"/>
</dbReference>
<feature type="domain" description="Histidine kinase" evidence="17">
    <location>
        <begin position="835"/>
        <end position="1061"/>
    </location>
</feature>
<keyword evidence="4 19" id="KW-0808">Transferase</keyword>
<dbReference type="SMART" id="SM00448">
    <property type="entry name" value="REC"/>
    <property type="match status" value="1"/>
</dbReference>
<comment type="catalytic activity">
    <reaction evidence="1">
        <text>ATP + protein L-histidine = ADP + protein N-phospho-L-histidine.</text>
        <dbReference type="EC" id="2.7.13.3"/>
    </reaction>
</comment>
<evidence type="ECO:0000313" key="20">
    <source>
        <dbReference type="EMBL" id="MDT4513104.1"/>
    </source>
</evidence>
<name>A0A0P0GTF7_9BACE</name>
<keyword evidence="7" id="KW-0067">ATP-binding</keyword>
<dbReference type="PANTHER" id="PTHR43547:SF2">
    <property type="entry name" value="HYBRID SIGNAL TRANSDUCTION HISTIDINE KINASE C"/>
    <property type="match status" value="1"/>
</dbReference>
<dbReference type="InterPro" id="IPR011123">
    <property type="entry name" value="Y_Y_Y"/>
</dbReference>
<dbReference type="EMBL" id="CP012801">
    <property type="protein sequence ID" value="ALJ61544.1"/>
    <property type="molecule type" value="Genomic_DNA"/>
</dbReference>
<accession>A0A0P0GTF7</accession>
<dbReference type="SMART" id="SM00387">
    <property type="entry name" value="HATPase_c"/>
    <property type="match status" value="1"/>
</dbReference>
<keyword evidence="8" id="KW-0902">Two-component regulatory system</keyword>
<evidence type="ECO:0000256" key="9">
    <source>
        <dbReference type="ARBA" id="ARBA00023015"/>
    </source>
</evidence>
<dbReference type="InterPro" id="IPR018060">
    <property type="entry name" value="HTH_AraC"/>
</dbReference>
<dbReference type="PROSITE" id="PS00041">
    <property type="entry name" value="HTH_ARAC_FAMILY_1"/>
    <property type="match status" value="1"/>
</dbReference>
<keyword evidence="6 19" id="KW-0418">Kinase</keyword>
<dbReference type="GO" id="GO:0043565">
    <property type="term" value="F:sequence-specific DNA binding"/>
    <property type="evidence" value="ECO:0007669"/>
    <property type="project" value="InterPro"/>
</dbReference>
<dbReference type="PATRIC" id="fig|246787.4.peg.4471"/>
<evidence type="ECO:0000256" key="3">
    <source>
        <dbReference type="ARBA" id="ARBA00022553"/>
    </source>
</evidence>
<reference evidence="19 21" key="1">
    <citation type="journal article" date="2015" name="Science">
        <title>Genetic determinants of in vivo fitness and diet responsiveness in multiple human gut Bacteroides.</title>
        <authorList>
            <person name="Wu M."/>
            <person name="McNulty N.P."/>
            <person name="Rodionov D.A."/>
            <person name="Khoroshkin M.S."/>
            <person name="Griffin N.W."/>
            <person name="Cheng J."/>
            <person name="Latreille P."/>
            <person name="Kerstetter R.A."/>
            <person name="Terrapon N."/>
            <person name="Henrissat B."/>
            <person name="Osterman A.L."/>
            <person name="Gordon J.I."/>
        </authorList>
    </citation>
    <scope>NUCLEOTIDE SEQUENCE [LARGE SCALE GENOMIC DNA]</scope>
    <source>
        <strain evidence="19 21">WH2</strain>
    </source>
</reference>
<evidence type="ECO:0000313" key="21">
    <source>
        <dbReference type="Proteomes" id="UP000061809"/>
    </source>
</evidence>
<protein>
    <recommendedName>
        <fullName evidence="2">histidine kinase</fullName>
        <ecNumber evidence="2">2.7.13.3</ecNumber>
    </recommendedName>
</protein>
<dbReference type="InterPro" id="IPR004358">
    <property type="entry name" value="Sig_transdc_His_kin-like_C"/>
</dbReference>
<dbReference type="Pfam" id="PF02518">
    <property type="entry name" value="HATPase_c"/>
    <property type="match status" value="1"/>
</dbReference>
<dbReference type="CDD" id="cd00082">
    <property type="entry name" value="HisKA"/>
    <property type="match status" value="1"/>
</dbReference>
<keyword evidence="11" id="KW-0804">Transcription</keyword>
<dbReference type="Gene3D" id="1.10.10.60">
    <property type="entry name" value="Homeodomain-like"/>
    <property type="match status" value="1"/>
</dbReference>
<evidence type="ECO:0000256" key="15">
    <source>
        <dbReference type="SAM" id="SignalP"/>
    </source>
</evidence>
<dbReference type="InterPro" id="IPR009057">
    <property type="entry name" value="Homeodomain-like_sf"/>
</dbReference>
<gene>
    <name evidence="19" type="primary">tmoS_24</name>
    <name evidence="19" type="ORF">BcellWH2_04327</name>
    <name evidence="20" type="ORF">RO785_19210</name>
</gene>
<feature type="compositionally biased region" description="Acidic residues" evidence="13">
    <location>
        <begin position="1092"/>
        <end position="1103"/>
    </location>
</feature>
<dbReference type="InterPro" id="IPR018062">
    <property type="entry name" value="HTH_AraC-typ_CS"/>
</dbReference>
<dbReference type="Gene3D" id="3.30.565.10">
    <property type="entry name" value="Histidine kinase-like ATPase, C-terminal domain"/>
    <property type="match status" value="1"/>
</dbReference>
<keyword evidence="9" id="KW-0805">Transcription regulation</keyword>
<evidence type="ECO:0000256" key="2">
    <source>
        <dbReference type="ARBA" id="ARBA00012438"/>
    </source>
</evidence>
<dbReference type="KEGG" id="bcel:BcellWH2_04327"/>
<feature type="region of interest" description="Disordered" evidence="13">
    <location>
        <begin position="1092"/>
        <end position="1111"/>
    </location>
</feature>
<dbReference type="GO" id="GO:0005524">
    <property type="term" value="F:ATP binding"/>
    <property type="evidence" value="ECO:0007669"/>
    <property type="project" value="UniProtKB-KW"/>
</dbReference>
<dbReference type="Gene3D" id="3.40.50.2300">
    <property type="match status" value="1"/>
</dbReference>
<dbReference type="InterPro" id="IPR036890">
    <property type="entry name" value="HATPase_C_sf"/>
</dbReference>
<reference evidence="20" key="2">
    <citation type="submission" date="2023-08" db="EMBL/GenBank/DDBJ databases">
        <title>Reintroducing virulent viruses to syntetic microbiomes.</title>
        <authorList>
            <person name="Wilde J."/>
            <person name="Boyes R."/>
            <person name="Robinson A.V."/>
            <person name="Daisley B.A."/>
            <person name="Allen-Vercoe E."/>
        </authorList>
    </citation>
    <scope>NUCLEOTIDE SEQUENCE</scope>
    <source>
        <strain evidence="20">225I_12FAA</strain>
    </source>
</reference>